<dbReference type="EMBL" id="FSRJ01000001">
    <property type="protein sequence ID" value="SIN76188.1"/>
    <property type="molecule type" value="Genomic_DNA"/>
</dbReference>
<dbReference type="AlphaFoldDB" id="A0A1N6DZJ0"/>
<keyword evidence="4" id="KW-1185">Reference proteome</keyword>
<gene>
    <name evidence="3" type="ORF">SAMN05443544_0920</name>
</gene>
<dbReference type="Proteomes" id="UP000184699">
    <property type="component" value="Unassembled WGS sequence"/>
</dbReference>
<evidence type="ECO:0000256" key="1">
    <source>
        <dbReference type="SAM" id="MobiDB-lite"/>
    </source>
</evidence>
<evidence type="ECO:0000256" key="2">
    <source>
        <dbReference type="SAM" id="Phobius"/>
    </source>
</evidence>
<keyword evidence="2" id="KW-0472">Membrane</keyword>
<name>A0A1N6DZJ0_9MICO</name>
<feature type="compositionally biased region" description="Low complexity" evidence="1">
    <location>
        <begin position="47"/>
        <end position="62"/>
    </location>
</feature>
<feature type="transmembrane region" description="Helical" evidence="2">
    <location>
        <begin position="6"/>
        <end position="23"/>
    </location>
</feature>
<reference evidence="4" key="1">
    <citation type="submission" date="2016-11" db="EMBL/GenBank/DDBJ databases">
        <authorList>
            <person name="Varghese N."/>
            <person name="Submissions S."/>
        </authorList>
    </citation>
    <scope>NUCLEOTIDE SEQUENCE [LARGE SCALE GENOMIC DNA]</scope>
    <source>
        <strain evidence="4">DSM 8595</strain>
    </source>
</reference>
<feature type="region of interest" description="Disordered" evidence="1">
    <location>
        <begin position="33"/>
        <end position="62"/>
    </location>
</feature>
<feature type="compositionally biased region" description="Basic and acidic residues" evidence="1">
    <location>
        <begin position="33"/>
        <end position="46"/>
    </location>
</feature>
<sequence>MELLFWLAGFGVMIACATVFLVVRARRARRLPGDHDASIPGERSHSEATAAAHTAGAARRAF</sequence>
<keyword evidence="2" id="KW-0812">Transmembrane</keyword>
<dbReference type="STRING" id="232089.SAMN05443544_0920"/>
<keyword evidence="2" id="KW-1133">Transmembrane helix</keyword>
<evidence type="ECO:0000313" key="4">
    <source>
        <dbReference type="Proteomes" id="UP000184699"/>
    </source>
</evidence>
<organism evidence="3 4">
    <name type="scientific">Agromyces cerinus subsp. cerinus</name>
    <dbReference type="NCBI Taxonomy" id="232089"/>
    <lineage>
        <taxon>Bacteria</taxon>
        <taxon>Bacillati</taxon>
        <taxon>Actinomycetota</taxon>
        <taxon>Actinomycetes</taxon>
        <taxon>Micrococcales</taxon>
        <taxon>Microbacteriaceae</taxon>
        <taxon>Agromyces</taxon>
    </lineage>
</organism>
<accession>A0A1N6DZJ0</accession>
<proteinExistence type="predicted"/>
<evidence type="ECO:0000313" key="3">
    <source>
        <dbReference type="EMBL" id="SIN76188.1"/>
    </source>
</evidence>
<protein>
    <submittedName>
        <fullName evidence="3">Uncharacterized protein</fullName>
    </submittedName>
</protein>